<name>A0A495PTF5_9FLAO</name>
<dbReference type="SMART" id="SM00448">
    <property type="entry name" value="REC"/>
    <property type="match status" value="1"/>
</dbReference>
<dbReference type="OrthoDB" id="958614at2"/>
<dbReference type="GO" id="GO:0000160">
    <property type="term" value="P:phosphorelay signal transduction system"/>
    <property type="evidence" value="ECO:0007669"/>
    <property type="project" value="InterPro"/>
</dbReference>
<accession>A0A495PTF5</accession>
<dbReference type="RefSeq" id="WP_121345960.1">
    <property type="nucleotide sequence ID" value="NZ_RBLG01000002.1"/>
</dbReference>
<feature type="modified residue" description="4-aspartylphosphate" evidence="1">
    <location>
        <position position="59"/>
    </location>
</feature>
<protein>
    <submittedName>
        <fullName evidence="3">Response regulator receiver domain-containing protein</fullName>
    </submittedName>
</protein>
<evidence type="ECO:0000313" key="3">
    <source>
        <dbReference type="EMBL" id="RKS53893.1"/>
    </source>
</evidence>
<dbReference type="SUPFAM" id="SSF52172">
    <property type="entry name" value="CheY-like"/>
    <property type="match status" value="1"/>
</dbReference>
<dbReference type="PANTHER" id="PTHR44520">
    <property type="entry name" value="RESPONSE REGULATOR RCP1-RELATED"/>
    <property type="match status" value="1"/>
</dbReference>
<evidence type="ECO:0000256" key="1">
    <source>
        <dbReference type="PROSITE-ProRule" id="PRU00169"/>
    </source>
</evidence>
<dbReference type="EMBL" id="RBLG01000002">
    <property type="protein sequence ID" value="RKS53893.1"/>
    <property type="molecule type" value="Genomic_DNA"/>
</dbReference>
<gene>
    <name evidence="3" type="ORF">BC962_2158</name>
</gene>
<proteinExistence type="predicted"/>
<organism evidence="3 4">
    <name type="scientific">Gillisia mitskevichiae</name>
    <dbReference type="NCBI Taxonomy" id="270921"/>
    <lineage>
        <taxon>Bacteria</taxon>
        <taxon>Pseudomonadati</taxon>
        <taxon>Bacteroidota</taxon>
        <taxon>Flavobacteriia</taxon>
        <taxon>Flavobacteriales</taxon>
        <taxon>Flavobacteriaceae</taxon>
        <taxon>Gillisia</taxon>
    </lineage>
</organism>
<evidence type="ECO:0000259" key="2">
    <source>
        <dbReference type="PROSITE" id="PS50110"/>
    </source>
</evidence>
<dbReference type="InterPro" id="IPR001789">
    <property type="entry name" value="Sig_transdc_resp-reg_receiver"/>
</dbReference>
<comment type="caution">
    <text evidence="3">The sequence shown here is derived from an EMBL/GenBank/DDBJ whole genome shotgun (WGS) entry which is preliminary data.</text>
</comment>
<dbReference type="InterPro" id="IPR011006">
    <property type="entry name" value="CheY-like_superfamily"/>
</dbReference>
<dbReference type="AlphaFoldDB" id="A0A495PTF5"/>
<dbReference type="CDD" id="cd17557">
    <property type="entry name" value="REC_Rcp-like"/>
    <property type="match status" value="1"/>
</dbReference>
<evidence type="ECO:0000313" key="4">
    <source>
        <dbReference type="Proteomes" id="UP000276282"/>
    </source>
</evidence>
<reference evidence="3 4" key="1">
    <citation type="submission" date="2018-10" db="EMBL/GenBank/DDBJ databases">
        <title>Genomic Encyclopedia of Archaeal and Bacterial Type Strains, Phase II (KMG-II): from individual species to whole genera.</title>
        <authorList>
            <person name="Goeker M."/>
        </authorList>
    </citation>
    <scope>NUCLEOTIDE SEQUENCE [LARGE SCALE GENOMIC DNA]</scope>
    <source>
        <strain evidence="3 4">DSM 19839</strain>
    </source>
</reference>
<keyword evidence="4" id="KW-1185">Reference proteome</keyword>
<dbReference type="Proteomes" id="UP000276282">
    <property type="component" value="Unassembled WGS sequence"/>
</dbReference>
<keyword evidence="1" id="KW-0597">Phosphoprotein</keyword>
<dbReference type="PANTHER" id="PTHR44520:SF2">
    <property type="entry name" value="RESPONSE REGULATOR RCP1"/>
    <property type="match status" value="1"/>
</dbReference>
<dbReference type="PROSITE" id="PS50110">
    <property type="entry name" value="RESPONSE_REGULATORY"/>
    <property type="match status" value="1"/>
</dbReference>
<dbReference type="InterPro" id="IPR052893">
    <property type="entry name" value="TCS_response_regulator"/>
</dbReference>
<sequence>MIEDFKILLVEDDSIEIMKLRRTLTTLKLPHKIIEAENGQEAIEALKNNDFSPNLILLDLNMPRMNGIEFLKYLKTDEKLKLIPTVILTTSENNMDILNCYRLGISGYIIKPAKFVEYQEKLKSLFDYLSYNELAKAS</sequence>
<dbReference type="Pfam" id="PF00072">
    <property type="entry name" value="Response_reg"/>
    <property type="match status" value="1"/>
</dbReference>
<dbReference type="Gene3D" id="3.40.50.2300">
    <property type="match status" value="1"/>
</dbReference>
<feature type="domain" description="Response regulatory" evidence="2">
    <location>
        <begin position="6"/>
        <end position="126"/>
    </location>
</feature>